<evidence type="ECO:0008006" key="5">
    <source>
        <dbReference type="Google" id="ProtNLM"/>
    </source>
</evidence>
<dbReference type="Proteomes" id="UP001582793">
    <property type="component" value="Unassembled WGS sequence"/>
</dbReference>
<evidence type="ECO:0000256" key="1">
    <source>
        <dbReference type="SAM" id="MobiDB-lite"/>
    </source>
</evidence>
<keyword evidence="4" id="KW-1185">Reference proteome</keyword>
<name>A0ABV5CPT0_9ACTN</name>
<feature type="region of interest" description="Disordered" evidence="1">
    <location>
        <begin position="31"/>
        <end position="78"/>
    </location>
</feature>
<accession>A0ABV5CPT0</accession>
<dbReference type="PROSITE" id="PS51257">
    <property type="entry name" value="PROKAR_LIPOPROTEIN"/>
    <property type="match status" value="1"/>
</dbReference>
<feature type="chain" id="PRO_5045375936" description="Lipoprotein" evidence="2">
    <location>
        <begin position="23"/>
        <end position="185"/>
    </location>
</feature>
<proteinExistence type="predicted"/>
<evidence type="ECO:0000256" key="2">
    <source>
        <dbReference type="SAM" id="SignalP"/>
    </source>
</evidence>
<feature type="compositionally biased region" description="Low complexity" evidence="1">
    <location>
        <begin position="38"/>
        <end position="68"/>
    </location>
</feature>
<protein>
    <recommendedName>
        <fullName evidence="5">Lipoprotein</fullName>
    </recommendedName>
</protein>
<evidence type="ECO:0000313" key="3">
    <source>
        <dbReference type="EMBL" id="MFB6394012.1"/>
    </source>
</evidence>
<evidence type="ECO:0000313" key="4">
    <source>
        <dbReference type="Proteomes" id="UP001582793"/>
    </source>
</evidence>
<sequence length="185" mass="18405">MPRVPRLAAASACVLAGAVLLAGCGTPPELRPRPGVPVPSASGSSGPSGRPGADAGRPPTESTTRPTPGITPVPGGTPSPSYGGYVAVSCAGNPSGAQVTDLLRRSPGLLRSDATVRVVREPVCADTWQYTVVEVNVPGRGSSAMQVVSTGRAASLILVTAGSNVCNARIRATAPAGIRTLACDA</sequence>
<comment type="caution">
    <text evidence="3">The sequence shown here is derived from an EMBL/GenBank/DDBJ whole genome shotgun (WGS) entry which is preliminary data.</text>
</comment>
<keyword evidence="2" id="KW-0732">Signal</keyword>
<dbReference type="RefSeq" id="WP_364213401.1">
    <property type="nucleotide sequence ID" value="NZ_JBCGDC010000029.1"/>
</dbReference>
<dbReference type="EMBL" id="JBCGDC010000029">
    <property type="protein sequence ID" value="MFB6394012.1"/>
    <property type="molecule type" value="Genomic_DNA"/>
</dbReference>
<organism evidence="3 4">
    <name type="scientific">Polymorphospora lycopeni</name>
    <dbReference type="NCBI Taxonomy" id="3140240"/>
    <lineage>
        <taxon>Bacteria</taxon>
        <taxon>Bacillati</taxon>
        <taxon>Actinomycetota</taxon>
        <taxon>Actinomycetes</taxon>
        <taxon>Micromonosporales</taxon>
        <taxon>Micromonosporaceae</taxon>
        <taxon>Polymorphospora</taxon>
    </lineage>
</organism>
<feature type="signal peptide" evidence="2">
    <location>
        <begin position="1"/>
        <end position="22"/>
    </location>
</feature>
<gene>
    <name evidence="3" type="ORF">AAFH96_12985</name>
</gene>
<reference evidence="3 4" key="1">
    <citation type="submission" date="2024-04" db="EMBL/GenBank/DDBJ databases">
        <title>Polymorphospora sp. isolated from Baiyangdian Lake in Xiong'an New Area.</title>
        <authorList>
            <person name="Zhang X."/>
            <person name="Liu J."/>
        </authorList>
    </citation>
    <scope>NUCLEOTIDE SEQUENCE [LARGE SCALE GENOMIC DNA]</scope>
    <source>
        <strain evidence="3 4">2-325</strain>
    </source>
</reference>